<dbReference type="GO" id="GO:0005524">
    <property type="term" value="F:ATP binding"/>
    <property type="evidence" value="ECO:0007669"/>
    <property type="project" value="UniProtKB-KW"/>
</dbReference>
<keyword evidence="12" id="KW-1185">Reference proteome</keyword>
<dbReference type="CDD" id="cd07769">
    <property type="entry name" value="ASKHA_NBD_FGGY_GK"/>
    <property type="match status" value="1"/>
</dbReference>
<dbReference type="NCBIfam" id="NF000756">
    <property type="entry name" value="PRK00047.1"/>
    <property type="match status" value="1"/>
</dbReference>
<dbReference type="PANTHER" id="PTHR10196">
    <property type="entry name" value="SUGAR KINASE"/>
    <property type="match status" value="1"/>
</dbReference>
<dbReference type="EMBL" id="CAJNOB010000045">
    <property type="protein sequence ID" value="CAF0702698.1"/>
    <property type="molecule type" value="Genomic_DNA"/>
</dbReference>
<proteinExistence type="inferred from homology"/>
<keyword evidence="2 7" id="KW-0808">Transferase</keyword>
<evidence type="ECO:0000256" key="5">
    <source>
        <dbReference type="ARBA" id="ARBA00022840"/>
    </source>
</evidence>
<evidence type="ECO:0000256" key="8">
    <source>
        <dbReference type="SAM" id="MobiDB-lite"/>
    </source>
</evidence>
<dbReference type="GO" id="GO:0004370">
    <property type="term" value="F:glycerol kinase activity"/>
    <property type="evidence" value="ECO:0007669"/>
    <property type="project" value="TreeGrafter"/>
</dbReference>
<dbReference type="InterPro" id="IPR018484">
    <property type="entry name" value="FGGY_N"/>
</dbReference>
<comment type="caution">
    <text evidence="11">The sequence shown here is derived from an EMBL/GenBank/DDBJ whole genome shotgun (WGS) entry which is preliminary data.</text>
</comment>
<accession>A0A8J2BMQ9</accession>
<evidence type="ECO:0000256" key="7">
    <source>
        <dbReference type="RuleBase" id="RU003733"/>
    </source>
</evidence>
<name>A0A8J2BMQ9_9BACT</name>
<sequence length="494" mass="54326">MGYILALDIGTGSARALLVAPDGRVCAFSQRPLEVSTPKTGWVEQDPEELWFTPKECIEDVVSRAKICAGEIRGIGIANQRETIVLWERSSGRALSPAIVWQDRRSARLCQELSSRHDLPSLREKTGLFLDPYFSAPKLMWLLAQHPQWREAALRGDLAAGTVDSWLIWNITQGHCHKSDVSNASRTLLLNIRQGSWDPQLLALFDVPPSLLPRLCPSQGYIGEAIEPACIRGVPILGILGDQQASLFGHRAWNLGDTKCTYGTGAFVLQNREDRLSIASQGLLTTIAWATGQERTYAFEGPVFVAGALLEWLVNNVKWFESVEEILECAAQTPNSETVTFVPSLCGLGSPSWDPEATGILLGLTPRTTKREIARAALEGIAWQIADVCEALQAETQKPLVELWVDGGLARSPSFLQLQTDVLGIPVKCPNEVELTGLGVAYLAGLEAGVWKTHDELESLPRSFSEYHPTVSPQERADRRDQWKKALAKTTSSL</sequence>
<feature type="compositionally biased region" description="Basic and acidic residues" evidence="8">
    <location>
        <begin position="475"/>
        <end position="484"/>
    </location>
</feature>
<evidence type="ECO:0000256" key="6">
    <source>
        <dbReference type="ARBA" id="ARBA00043149"/>
    </source>
</evidence>
<dbReference type="Proteomes" id="UP000663859">
    <property type="component" value="Unassembled WGS sequence"/>
</dbReference>
<evidence type="ECO:0000313" key="11">
    <source>
        <dbReference type="EMBL" id="CAF0702698.1"/>
    </source>
</evidence>
<evidence type="ECO:0000313" key="12">
    <source>
        <dbReference type="Proteomes" id="UP000663859"/>
    </source>
</evidence>
<dbReference type="GO" id="GO:0005829">
    <property type="term" value="C:cytosol"/>
    <property type="evidence" value="ECO:0007669"/>
    <property type="project" value="TreeGrafter"/>
</dbReference>
<dbReference type="InterPro" id="IPR000577">
    <property type="entry name" value="Carb_kinase_FGGY"/>
</dbReference>
<dbReference type="PANTHER" id="PTHR10196:SF69">
    <property type="entry name" value="GLYCEROL KINASE"/>
    <property type="match status" value="1"/>
</dbReference>
<dbReference type="Gene3D" id="3.30.420.40">
    <property type="match status" value="2"/>
</dbReference>
<dbReference type="InterPro" id="IPR043129">
    <property type="entry name" value="ATPase_NBD"/>
</dbReference>
<dbReference type="SUPFAM" id="SSF53067">
    <property type="entry name" value="Actin-like ATPase domain"/>
    <property type="match status" value="2"/>
</dbReference>
<dbReference type="InterPro" id="IPR018485">
    <property type="entry name" value="FGGY_C"/>
</dbReference>
<evidence type="ECO:0000256" key="4">
    <source>
        <dbReference type="ARBA" id="ARBA00022777"/>
    </source>
</evidence>
<dbReference type="PIRSF" id="PIRSF000538">
    <property type="entry name" value="GlpK"/>
    <property type="match status" value="1"/>
</dbReference>
<dbReference type="Pfam" id="PF02782">
    <property type="entry name" value="FGGY_C"/>
    <property type="match status" value="1"/>
</dbReference>
<feature type="domain" description="Carbohydrate kinase FGGY C-terminal" evidence="10">
    <location>
        <begin position="259"/>
        <end position="446"/>
    </location>
</feature>
<dbReference type="PROSITE" id="PS00445">
    <property type="entry name" value="FGGY_KINASES_2"/>
    <property type="match status" value="1"/>
</dbReference>
<feature type="region of interest" description="Disordered" evidence="8">
    <location>
        <begin position="465"/>
        <end position="494"/>
    </location>
</feature>
<keyword evidence="5" id="KW-0067">ATP-binding</keyword>
<dbReference type="InterPro" id="IPR018483">
    <property type="entry name" value="Carb_kinase_FGGY_CS"/>
</dbReference>
<dbReference type="GO" id="GO:0006071">
    <property type="term" value="P:glycerol metabolic process"/>
    <property type="evidence" value="ECO:0007669"/>
    <property type="project" value="TreeGrafter"/>
</dbReference>
<gene>
    <name evidence="11" type="primary">glpK</name>
    <name evidence="11" type="ORF">MPNT_50161</name>
</gene>
<protein>
    <recommendedName>
        <fullName evidence="6">ATP:glycerol 3-phosphotransferase</fullName>
    </recommendedName>
</protein>
<reference evidence="11" key="1">
    <citation type="submission" date="2021-02" db="EMBL/GenBank/DDBJ databases">
        <authorList>
            <person name="Cremers G."/>
            <person name="Picone N."/>
        </authorList>
    </citation>
    <scope>NUCLEOTIDE SEQUENCE</scope>
    <source>
        <strain evidence="11">PQ17</strain>
    </source>
</reference>
<evidence type="ECO:0000259" key="9">
    <source>
        <dbReference type="Pfam" id="PF00370"/>
    </source>
</evidence>
<evidence type="ECO:0000256" key="1">
    <source>
        <dbReference type="ARBA" id="ARBA00009156"/>
    </source>
</evidence>
<evidence type="ECO:0000256" key="2">
    <source>
        <dbReference type="ARBA" id="ARBA00022679"/>
    </source>
</evidence>
<feature type="domain" description="Carbohydrate kinase FGGY N-terminal" evidence="9">
    <location>
        <begin position="3"/>
        <end position="249"/>
    </location>
</feature>
<keyword evidence="3" id="KW-0547">Nucleotide-binding</keyword>
<comment type="similarity">
    <text evidence="1 7">Belongs to the FGGY kinase family.</text>
</comment>
<organism evidence="11 12">
    <name type="scientific">Candidatus Methylacidithermus pantelleriae</name>
    <dbReference type="NCBI Taxonomy" id="2744239"/>
    <lineage>
        <taxon>Bacteria</taxon>
        <taxon>Pseudomonadati</taxon>
        <taxon>Verrucomicrobiota</taxon>
        <taxon>Methylacidiphilae</taxon>
        <taxon>Methylacidiphilales</taxon>
        <taxon>Methylacidiphilaceae</taxon>
        <taxon>Candidatus Methylacidithermus</taxon>
    </lineage>
</organism>
<evidence type="ECO:0000256" key="3">
    <source>
        <dbReference type="ARBA" id="ARBA00022741"/>
    </source>
</evidence>
<evidence type="ECO:0000259" key="10">
    <source>
        <dbReference type="Pfam" id="PF02782"/>
    </source>
</evidence>
<dbReference type="Pfam" id="PF00370">
    <property type="entry name" value="FGGY_N"/>
    <property type="match status" value="1"/>
</dbReference>
<keyword evidence="4 7" id="KW-0418">Kinase</keyword>
<dbReference type="AlphaFoldDB" id="A0A8J2BMQ9"/>